<comment type="caution">
    <text evidence="1">The sequence shown here is derived from an EMBL/GenBank/DDBJ whole genome shotgun (WGS) entry which is preliminary data.</text>
</comment>
<dbReference type="InterPro" id="IPR027434">
    <property type="entry name" value="Homing_endonucl"/>
</dbReference>
<dbReference type="EMBL" id="LAZR01036962">
    <property type="protein sequence ID" value="KKL23471.1"/>
    <property type="molecule type" value="Genomic_DNA"/>
</dbReference>
<evidence type="ECO:0008006" key="2">
    <source>
        <dbReference type="Google" id="ProtNLM"/>
    </source>
</evidence>
<sequence length="39" mass="4309">MVAKEIELSYYAGLFDGEGCIHIARIHTKEAKSNISISL</sequence>
<accession>A0A0F9E0N6</accession>
<proteinExistence type="predicted"/>
<name>A0A0F9E0N6_9ZZZZ</name>
<dbReference type="AlphaFoldDB" id="A0A0F9E0N6"/>
<evidence type="ECO:0000313" key="1">
    <source>
        <dbReference type="EMBL" id="KKL23471.1"/>
    </source>
</evidence>
<dbReference type="SUPFAM" id="SSF55608">
    <property type="entry name" value="Homing endonucleases"/>
    <property type="match status" value="1"/>
</dbReference>
<organism evidence="1">
    <name type="scientific">marine sediment metagenome</name>
    <dbReference type="NCBI Taxonomy" id="412755"/>
    <lineage>
        <taxon>unclassified sequences</taxon>
        <taxon>metagenomes</taxon>
        <taxon>ecological metagenomes</taxon>
    </lineage>
</organism>
<protein>
    <recommendedName>
        <fullName evidence="2">Homing endonuclease LAGLIDADG domain-containing protein</fullName>
    </recommendedName>
</protein>
<reference evidence="1" key="1">
    <citation type="journal article" date="2015" name="Nature">
        <title>Complex archaea that bridge the gap between prokaryotes and eukaryotes.</title>
        <authorList>
            <person name="Spang A."/>
            <person name="Saw J.H."/>
            <person name="Jorgensen S.L."/>
            <person name="Zaremba-Niedzwiedzka K."/>
            <person name="Martijn J."/>
            <person name="Lind A.E."/>
            <person name="van Eijk R."/>
            <person name="Schleper C."/>
            <person name="Guy L."/>
            <person name="Ettema T.J."/>
        </authorList>
    </citation>
    <scope>NUCLEOTIDE SEQUENCE</scope>
</reference>
<gene>
    <name evidence="1" type="ORF">LCGC14_2425050</name>
</gene>
<dbReference type="Gene3D" id="3.10.28.10">
    <property type="entry name" value="Homing endonucleases"/>
    <property type="match status" value="1"/>
</dbReference>